<keyword evidence="2" id="KW-1185">Reference proteome</keyword>
<dbReference type="EMBL" id="FNAV01000018">
    <property type="protein sequence ID" value="SDF37051.1"/>
    <property type="molecule type" value="Genomic_DNA"/>
</dbReference>
<sequence length="42" mass="4534">MYIGALVVIIAAGCVFELLEGASERRRNQRNAELANFPGLNG</sequence>
<dbReference type="RefSeq" id="WP_264187694.1">
    <property type="nucleotide sequence ID" value="NZ_FNAV01000018.1"/>
</dbReference>
<proteinExistence type="predicted"/>
<dbReference type="Proteomes" id="UP000198994">
    <property type="component" value="Unassembled WGS sequence"/>
</dbReference>
<dbReference type="AlphaFoldDB" id="A0A1G7KIY6"/>
<name>A0A1G7KIY6_9RHOB</name>
<evidence type="ECO:0000313" key="1">
    <source>
        <dbReference type="EMBL" id="SDF37051.1"/>
    </source>
</evidence>
<gene>
    <name evidence="1" type="ORF">SAMN04488105_118104</name>
</gene>
<reference evidence="2" key="1">
    <citation type="submission" date="2016-10" db="EMBL/GenBank/DDBJ databases">
        <authorList>
            <person name="Varghese N."/>
            <person name="Submissions S."/>
        </authorList>
    </citation>
    <scope>NUCLEOTIDE SEQUENCE [LARGE SCALE GENOMIC DNA]</scope>
    <source>
        <strain evidence="2">DSM 10146</strain>
    </source>
</reference>
<evidence type="ECO:0000313" key="2">
    <source>
        <dbReference type="Proteomes" id="UP000198994"/>
    </source>
</evidence>
<accession>A0A1G7KIY6</accession>
<organism evidence="1 2">
    <name type="scientific">Salipiger thiooxidans</name>
    <dbReference type="NCBI Taxonomy" id="282683"/>
    <lineage>
        <taxon>Bacteria</taxon>
        <taxon>Pseudomonadati</taxon>
        <taxon>Pseudomonadota</taxon>
        <taxon>Alphaproteobacteria</taxon>
        <taxon>Rhodobacterales</taxon>
        <taxon>Roseobacteraceae</taxon>
        <taxon>Salipiger</taxon>
    </lineage>
</organism>
<protein>
    <submittedName>
        <fullName evidence="1">Uncharacterized protein</fullName>
    </submittedName>
</protein>